<dbReference type="GO" id="GO:0015204">
    <property type="term" value="F:urea transmembrane transporter activity"/>
    <property type="evidence" value="ECO:0007669"/>
    <property type="project" value="InterPro"/>
</dbReference>
<dbReference type="STRING" id="425504.SAMN05216206_2315"/>
<evidence type="ECO:0000256" key="7">
    <source>
        <dbReference type="PIRSR" id="PIRSR016502-1"/>
    </source>
</evidence>
<name>A0A1I3IC21_9PSED</name>
<dbReference type="RefSeq" id="WP_090242078.1">
    <property type="nucleotide sequence ID" value="NZ_CAXBNE010000069.1"/>
</dbReference>
<feature type="transmembrane region" description="Helical" evidence="8">
    <location>
        <begin position="125"/>
        <end position="144"/>
    </location>
</feature>
<evidence type="ECO:0000256" key="1">
    <source>
        <dbReference type="ARBA" id="ARBA00004651"/>
    </source>
</evidence>
<dbReference type="OrthoDB" id="7029558at2"/>
<dbReference type="PIRSF" id="PIRSF016502">
    <property type="entry name" value="Urea_transporter"/>
    <property type="match status" value="1"/>
</dbReference>
<keyword evidence="6 8" id="KW-0472">Membrane</keyword>
<dbReference type="InterPro" id="IPR029020">
    <property type="entry name" value="Ammonium/urea_transptr"/>
</dbReference>
<dbReference type="Pfam" id="PF03253">
    <property type="entry name" value="UT"/>
    <property type="match status" value="1"/>
</dbReference>
<dbReference type="Gene3D" id="1.10.3430.10">
    <property type="entry name" value="Ammonium transporter AmtB like domains"/>
    <property type="match status" value="1"/>
</dbReference>
<reference evidence="10" key="1">
    <citation type="submission" date="2016-10" db="EMBL/GenBank/DDBJ databases">
        <authorList>
            <person name="Varghese N."/>
            <person name="Submissions S."/>
        </authorList>
    </citation>
    <scope>NUCLEOTIDE SEQUENCE [LARGE SCALE GENOMIC DNA]</scope>
    <source>
        <strain evidence="10">LMG 24016</strain>
    </source>
</reference>
<keyword evidence="10" id="KW-1185">Reference proteome</keyword>
<keyword evidence="5 8" id="KW-1133">Transmembrane helix</keyword>
<dbReference type="GO" id="GO:0005886">
    <property type="term" value="C:plasma membrane"/>
    <property type="evidence" value="ECO:0007669"/>
    <property type="project" value="UniProtKB-SubCell"/>
</dbReference>
<evidence type="ECO:0000256" key="4">
    <source>
        <dbReference type="ARBA" id="ARBA00022692"/>
    </source>
</evidence>
<accession>A0A1I3IC21</accession>
<evidence type="ECO:0000313" key="10">
    <source>
        <dbReference type="Proteomes" id="UP000243606"/>
    </source>
</evidence>
<evidence type="ECO:0000256" key="6">
    <source>
        <dbReference type="ARBA" id="ARBA00023136"/>
    </source>
</evidence>
<keyword evidence="4 8" id="KW-0812">Transmembrane</keyword>
<feature type="transmembrane region" description="Helical" evidence="8">
    <location>
        <begin position="94"/>
        <end position="113"/>
    </location>
</feature>
<feature type="transmembrane region" description="Helical" evidence="8">
    <location>
        <begin position="34"/>
        <end position="56"/>
    </location>
</feature>
<protein>
    <submittedName>
        <fullName evidence="9">Urea transporter</fullName>
    </submittedName>
</protein>
<evidence type="ECO:0000256" key="3">
    <source>
        <dbReference type="ARBA" id="ARBA00022475"/>
    </source>
</evidence>
<dbReference type="Proteomes" id="UP000243606">
    <property type="component" value="Unassembled WGS sequence"/>
</dbReference>
<evidence type="ECO:0000256" key="2">
    <source>
        <dbReference type="ARBA" id="ARBA00005914"/>
    </source>
</evidence>
<dbReference type="InterPro" id="IPR004937">
    <property type="entry name" value="Urea_transporter"/>
</dbReference>
<feature type="transmembrane region" description="Helical" evidence="8">
    <location>
        <begin position="201"/>
        <end position="218"/>
    </location>
</feature>
<comment type="subcellular location">
    <subcellularLocation>
        <location evidence="1">Cell membrane</location>
        <topology evidence="1">Multi-pass membrane protein</topology>
    </subcellularLocation>
</comment>
<feature type="transmembrane region" description="Helical" evidence="8">
    <location>
        <begin position="272"/>
        <end position="292"/>
    </location>
</feature>
<evidence type="ECO:0000313" key="9">
    <source>
        <dbReference type="EMBL" id="SFI45534.1"/>
    </source>
</evidence>
<dbReference type="AlphaFoldDB" id="A0A1I3IC21"/>
<evidence type="ECO:0000256" key="5">
    <source>
        <dbReference type="ARBA" id="ARBA00022989"/>
    </source>
</evidence>
<feature type="transmembrane region" description="Helical" evidence="8">
    <location>
        <begin position="68"/>
        <end position="88"/>
    </location>
</feature>
<organism evidence="9 10">
    <name type="scientific">Pseudomonas guineae</name>
    <dbReference type="NCBI Taxonomy" id="425504"/>
    <lineage>
        <taxon>Bacteria</taxon>
        <taxon>Pseudomonadati</taxon>
        <taxon>Pseudomonadota</taxon>
        <taxon>Gammaproteobacteria</taxon>
        <taxon>Pseudomonadales</taxon>
        <taxon>Pseudomonadaceae</taxon>
        <taxon>Pseudomonas</taxon>
    </lineage>
</organism>
<comment type="similarity">
    <text evidence="2">Belongs to the urea transporter family.</text>
</comment>
<gene>
    <name evidence="9" type="ORF">SAMN05216206_2315</name>
</gene>
<keyword evidence="3" id="KW-1003">Cell membrane</keyword>
<feature type="transmembrane region" description="Helical" evidence="8">
    <location>
        <begin position="164"/>
        <end position="194"/>
    </location>
</feature>
<evidence type="ECO:0000256" key="8">
    <source>
        <dbReference type="SAM" id="Phobius"/>
    </source>
</evidence>
<dbReference type="PANTHER" id="PTHR10464:SF4">
    <property type="entry name" value="UREA TRANSPORTER"/>
    <property type="match status" value="1"/>
</dbReference>
<dbReference type="PANTHER" id="PTHR10464">
    <property type="entry name" value="UREA TRANSPORTER"/>
    <property type="match status" value="1"/>
</dbReference>
<dbReference type="EMBL" id="FOQL01000002">
    <property type="protein sequence ID" value="SFI45534.1"/>
    <property type="molecule type" value="Genomic_DNA"/>
</dbReference>
<sequence length="317" mass="33898">MSSLPLPISTRQGLRVLLNGFSQIFLQTHPGCGLLVVLAIAVGAPQLLAGALLGGFSSTLTAQRRGFASADIELGLYGYNGILLGMLISLQFTWSLLLPLLIIAIAGLSSLLLEPWMRRMRQHQWLPAFTLPFVTLSWLVLWLAPALQLQLQQPAPSQLLPLDWLASVLAMARGLGQVIFLDQPLAGACILFGLLLADRRAACWALLGSAGGLALALNQGLGQQSALIGLYGYNAALAAIALNQVNRQVWLPALGIVLALALQPGFSALGLPALTMPFILTCWLVSASQRLLRKAADDCTPLPPRKSKSLHRQDKSP</sequence>
<proteinExistence type="inferred from homology"/>
<feature type="site" description="Important for channel permeability" evidence="7">
    <location>
        <position position="275"/>
    </location>
</feature>